<dbReference type="AlphaFoldDB" id="A0A1F6W343"/>
<dbReference type="EMBL" id="MFUG01000005">
    <property type="protein sequence ID" value="OGI76311.1"/>
    <property type="molecule type" value="Genomic_DNA"/>
</dbReference>
<sequence>MSSKISKHINKNNLHHAYLIEGIGEEILPEILEAVEDLGIKTVGNSDFVHLKADSFKVEDARNLKSFSREKANSAGRKIFVISANNFLLEAQNTLLKMFEEPIENTHFFLVVPDVNALLKTFASRFYVIKPKEGIELKEAEEFIKTPLQSRINFIKELVTEAEVPTEVGIPTGVGKDVTLDSARSKALRFLNAVESVLHKKFVNNFSGLLHPSDGTFPVQNSLQICLHQIFKVREFLRQPGSSVKNLMESVALIIPVL</sequence>
<dbReference type="Proteomes" id="UP000179275">
    <property type="component" value="Unassembled WGS sequence"/>
</dbReference>
<comment type="caution">
    <text evidence="1">The sequence shown here is derived from an EMBL/GenBank/DDBJ whole genome shotgun (WGS) entry which is preliminary data.</text>
</comment>
<dbReference type="SUPFAM" id="SSF52540">
    <property type="entry name" value="P-loop containing nucleoside triphosphate hydrolases"/>
    <property type="match status" value="1"/>
</dbReference>
<proteinExistence type="predicted"/>
<protein>
    <submittedName>
        <fullName evidence="1">Uncharacterized protein</fullName>
    </submittedName>
</protein>
<dbReference type="STRING" id="1801756.A3C67_00335"/>
<evidence type="ECO:0000313" key="2">
    <source>
        <dbReference type="Proteomes" id="UP000179275"/>
    </source>
</evidence>
<dbReference type="InterPro" id="IPR027417">
    <property type="entry name" value="P-loop_NTPase"/>
</dbReference>
<dbReference type="Pfam" id="PF13177">
    <property type="entry name" value="DNA_pol3_delta2"/>
    <property type="match status" value="1"/>
</dbReference>
<dbReference type="Gene3D" id="3.40.50.300">
    <property type="entry name" value="P-loop containing nucleotide triphosphate hydrolases"/>
    <property type="match status" value="1"/>
</dbReference>
<organism evidence="1 2">
    <name type="scientific">Candidatus Nomurabacteria bacterium RIFCSPHIGHO2_02_FULL_42_19</name>
    <dbReference type="NCBI Taxonomy" id="1801756"/>
    <lineage>
        <taxon>Bacteria</taxon>
        <taxon>Candidatus Nomuraibacteriota</taxon>
    </lineage>
</organism>
<name>A0A1F6W343_9BACT</name>
<evidence type="ECO:0000313" key="1">
    <source>
        <dbReference type="EMBL" id="OGI76311.1"/>
    </source>
</evidence>
<accession>A0A1F6W343</accession>
<reference evidence="1 2" key="1">
    <citation type="journal article" date="2016" name="Nat. Commun.">
        <title>Thousands of microbial genomes shed light on interconnected biogeochemical processes in an aquifer system.</title>
        <authorList>
            <person name="Anantharaman K."/>
            <person name="Brown C.T."/>
            <person name="Hug L.A."/>
            <person name="Sharon I."/>
            <person name="Castelle C.J."/>
            <person name="Probst A.J."/>
            <person name="Thomas B.C."/>
            <person name="Singh A."/>
            <person name="Wilkins M.J."/>
            <person name="Karaoz U."/>
            <person name="Brodie E.L."/>
            <person name="Williams K.H."/>
            <person name="Hubbard S.S."/>
            <person name="Banfield J.F."/>
        </authorList>
    </citation>
    <scope>NUCLEOTIDE SEQUENCE [LARGE SCALE GENOMIC DNA]</scope>
</reference>
<gene>
    <name evidence="1" type="ORF">A3C67_00335</name>
</gene>